<dbReference type="InterPro" id="IPR000182">
    <property type="entry name" value="GNAT_dom"/>
</dbReference>
<keyword evidence="2" id="KW-0012">Acyltransferase</keyword>
<dbReference type="Pfam" id="PF00583">
    <property type="entry name" value="Acetyltransf_1"/>
    <property type="match status" value="1"/>
</dbReference>
<evidence type="ECO:0000259" key="3">
    <source>
        <dbReference type="PROSITE" id="PS51186"/>
    </source>
</evidence>
<accession>A0A4R2Q0H5</accession>
<dbReference type="OrthoDB" id="9789603at2"/>
<feature type="domain" description="N-acetyltransferase" evidence="3">
    <location>
        <begin position="1"/>
        <end position="116"/>
    </location>
</feature>
<sequence length="116" mass="12329">MRIRQARSADADAVNGLLCQLGYPQDDHAATAARLQAWVHDPASAAYLAETEDKALGVIAVHICPFFERKGAWGRIVALVVADRARGSGVGAQLVEAAEAFAVSHGCVRYRVGTAR</sequence>
<keyword evidence="5" id="KW-1185">Reference proteome</keyword>
<name>A0A4R2Q0H5_9PSEU</name>
<proteinExistence type="predicted"/>
<organism evidence="4 5">
    <name type="scientific">Tamaricihabitans halophyticus</name>
    <dbReference type="NCBI Taxonomy" id="1262583"/>
    <lineage>
        <taxon>Bacteria</taxon>
        <taxon>Bacillati</taxon>
        <taxon>Actinomycetota</taxon>
        <taxon>Actinomycetes</taxon>
        <taxon>Pseudonocardiales</taxon>
        <taxon>Pseudonocardiaceae</taxon>
        <taxon>Tamaricihabitans</taxon>
    </lineage>
</organism>
<evidence type="ECO:0000256" key="1">
    <source>
        <dbReference type="ARBA" id="ARBA00022679"/>
    </source>
</evidence>
<dbReference type="Gene3D" id="3.40.630.30">
    <property type="match status" value="1"/>
</dbReference>
<dbReference type="PANTHER" id="PTHR43877:SF2">
    <property type="entry name" value="AMINOALKYLPHOSPHONATE N-ACETYLTRANSFERASE-RELATED"/>
    <property type="match status" value="1"/>
</dbReference>
<evidence type="ECO:0000313" key="5">
    <source>
        <dbReference type="Proteomes" id="UP000294911"/>
    </source>
</evidence>
<dbReference type="PROSITE" id="PS51186">
    <property type="entry name" value="GNAT"/>
    <property type="match status" value="1"/>
</dbReference>
<dbReference type="SUPFAM" id="SSF55729">
    <property type="entry name" value="Acyl-CoA N-acyltransferases (Nat)"/>
    <property type="match status" value="1"/>
</dbReference>
<dbReference type="CDD" id="cd04301">
    <property type="entry name" value="NAT_SF"/>
    <property type="match status" value="1"/>
</dbReference>
<evidence type="ECO:0000313" key="4">
    <source>
        <dbReference type="EMBL" id="TCP42082.1"/>
    </source>
</evidence>
<dbReference type="RefSeq" id="WP_132880953.1">
    <property type="nucleotide sequence ID" value="NZ_SLXQ01000024.1"/>
</dbReference>
<dbReference type="AlphaFoldDB" id="A0A4R2Q0H5"/>
<dbReference type="Proteomes" id="UP000294911">
    <property type="component" value="Unassembled WGS sequence"/>
</dbReference>
<dbReference type="InterPro" id="IPR016181">
    <property type="entry name" value="Acyl_CoA_acyltransferase"/>
</dbReference>
<gene>
    <name evidence="4" type="ORF">EV191_12448</name>
</gene>
<keyword evidence="1 4" id="KW-0808">Transferase</keyword>
<reference evidence="4 5" key="1">
    <citation type="submission" date="2019-03" db="EMBL/GenBank/DDBJ databases">
        <title>Genomic Encyclopedia of Type Strains, Phase IV (KMG-IV): sequencing the most valuable type-strain genomes for metagenomic binning, comparative biology and taxonomic classification.</title>
        <authorList>
            <person name="Goeker M."/>
        </authorList>
    </citation>
    <scope>NUCLEOTIDE SEQUENCE [LARGE SCALE GENOMIC DNA]</scope>
    <source>
        <strain evidence="4 5">DSM 45765</strain>
    </source>
</reference>
<dbReference type="PANTHER" id="PTHR43877">
    <property type="entry name" value="AMINOALKYLPHOSPHONATE N-ACETYLTRANSFERASE-RELATED-RELATED"/>
    <property type="match status" value="1"/>
</dbReference>
<protein>
    <submittedName>
        <fullName evidence="4">Acetyltransferase (GNAT) family protein</fullName>
    </submittedName>
</protein>
<comment type="caution">
    <text evidence="4">The sequence shown here is derived from an EMBL/GenBank/DDBJ whole genome shotgun (WGS) entry which is preliminary data.</text>
</comment>
<dbReference type="InterPro" id="IPR050832">
    <property type="entry name" value="Bact_Acetyltransf"/>
</dbReference>
<dbReference type="GO" id="GO:0016747">
    <property type="term" value="F:acyltransferase activity, transferring groups other than amino-acyl groups"/>
    <property type="evidence" value="ECO:0007669"/>
    <property type="project" value="InterPro"/>
</dbReference>
<evidence type="ECO:0000256" key="2">
    <source>
        <dbReference type="ARBA" id="ARBA00023315"/>
    </source>
</evidence>
<dbReference type="EMBL" id="SLXQ01000024">
    <property type="protein sequence ID" value="TCP42082.1"/>
    <property type="molecule type" value="Genomic_DNA"/>
</dbReference>